<dbReference type="Proteomes" id="UP000297777">
    <property type="component" value="Unassembled WGS sequence"/>
</dbReference>
<evidence type="ECO:0000313" key="2">
    <source>
        <dbReference type="Proteomes" id="UP000297777"/>
    </source>
</evidence>
<reference evidence="1 2" key="1">
    <citation type="submission" date="2017-12" db="EMBL/GenBank/DDBJ databases">
        <title>Comparative genomics of Botrytis spp.</title>
        <authorList>
            <person name="Valero-Jimenez C.A."/>
            <person name="Tapia P."/>
            <person name="Veloso J."/>
            <person name="Silva-Moreno E."/>
            <person name="Staats M."/>
            <person name="Valdes J.H."/>
            <person name="Van Kan J.A.L."/>
        </authorList>
    </citation>
    <scope>NUCLEOTIDE SEQUENCE [LARGE SCALE GENOMIC DNA]</scope>
    <source>
        <strain evidence="1 2">Bt9001</strain>
    </source>
</reference>
<comment type="caution">
    <text evidence="1">The sequence shown here is derived from an EMBL/GenBank/DDBJ whole genome shotgun (WGS) entry which is preliminary data.</text>
</comment>
<sequence length="87" mass="9841">MSIDSAVVSSTSLEEWYLELHFLLFHGRVSQGIINYLNTGVTQGLGECFSSSITYSPVLIRYLSLRSFRATYEQAVQHQESYVTVQS</sequence>
<dbReference type="EMBL" id="PQXH01000144">
    <property type="protein sequence ID" value="TGO10100.1"/>
    <property type="molecule type" value="Genomic_DNA"/>
</dbReference>
<evidence type="ECO:0000313" key="1">
    <source>
        <dbReference type="EMBL" id="TGO10100.1"/>
    </source>
</evidence>
<dbReference type="AlphaFoldDB" id="A0A4Z1EF33"/>
<accession>A0A4Z1EF33</accession>
<name>A0A4Z1EF33_9HELO</name>
<keyword evidence="2" id="KW-1185">Reference proteome</keyword>
<protein>
    <submittedName>
        <fullName evidence="1">Uncharacterized protein</fullName>
    </submittedName>
</protein>
<organism evidence="1 2">
    <name type="scientific">Botrytis tulipae</name>
    <dbReference type="NCBI Taxonomy" id="87230"/>
    <lineage>
        <taxon>Eukaryota</taxon>
        <taxon>Fungi</taxon>
        <taxon>Dikarya</taxon>
        <taxon>Ascomycota</taxon>
        <taxon>Pezizomycotina</taxon>
        <taxon>Leotiomycetes</taxon>
        <taxon>Helotiales</taxon>
        <taxon>Sclerotiniaceae</taxon>
        <taxon>Botrytis</taxon>
    </lineage>
</organism>
<gene>
    <name evidence="1" type="ORF">BTUL_0144g00140</name>
</gene>
<proteinExistence type="predicted"/>